<sequence length="532" mass="58826">MSWRSPAWDVLGLDPTTDQTAIRRAYAARLKTIDADRDPEAFIALRDAYDQARVEATWRDEDADYDLLDDDTAFADDAAPLAGANLAPPPDASPPAPARIAARGPWAPLRPEDYDAQVGKLLDMFDRPEDANPWASAAEAEAMLAIWRVLAGDPRLDQMGHFADAEQWFAGLIAQNRPFSDPLVRPVSDFFGWMAAAGEIGQSPAVAFVAQRRRALDFAAALDMPGHPLHRAWVELATPARERSRRGRVRRRDIEQLLKTVRRDFPDLEGNFDGYRVGLWTSKKDRGWVAQIGWWFFIVIAIQLSHLTKCAGDQTPPPAPSFVSIKLENPRVDTDRALESLFADKLDINIVEVQNPDLNRAILAQWQAGRDAGATLADYAESLQALLDKRYRDGLANASIDVLRERQRHELAEARLVRSMGAKICADHLGGETINTSFPLPPAIEEQRKALVARVLLETRPAAKPRPKEMRFAVPPDVIAASATRAGIDRAALVRALRYEGPAEAQCAGRIAFIETVLALPDARAAPLLRAM</sequence>
<dbReference type="RefSeq" id="WP_135963510.1">
    <property type="nucleotide sequence ID" value="NZ_SRXT01000003.1"/>
</dbReference>
<evidence type="ECO:0000313" key="1">
    <source>
        <dbReference type="EMBL" id="TGX54272.1"/>
    </source>
</evidence>
<name>A0A4V3QZH6_9SPHN</name>
<evidence type="ECO:0000313" key="2">
    <source>
        <dbReference type="Proteomes" id="UP000306147"/>
    </source>
</evidence>
<dbReference type="EMBL" id="SRXT01000003">
    <property type="protein sequence ID" value="TGX54272.1"/>
    <property type="molecule type" value="Genomic_DNA"/>
</dbReference>
<proteinExistence type="predicted"/>
<accession>A0A4V3QZH6</accession>
<protein>
    <recommendedName>
        <fullName evidence="3">J domain-containing protein</fullName>
    </recommendedName>
</protein>
<reference evidence="1 2" key="1">
    <citation type="submission" date="2019-04" db="EMBL/GenBank/DDBJ databases">
        <title>Sphingomonas psychrotolerans sp. nov., isolated from soil in the Tianshan Mountains, Xinjiang, China.</title>
        <authorList>
            <person name="Luo Y."/>
            <person name="Sheng H."/>
        </authorList>
    </citation>
    <scope>NUCLEOTIDE SEQUENCE [LARGE SCALE GENOMIC DNA]</scope>
    <source>
        <strain evidence="1 2">ZFGT-11</strain>
    </source>
</reference>
<keyword evidence="2" id="KW-1185">Reference proteome</keyword>
<evidence type="ECO:0008006" key="3">
    <source>
        <dbReference type="Google" id="ProtNLM"/>
    </source>
</evidence>
<dbReference type="Proteomes" id="UP000306147">
    <property type="component" value="Unassembled WGS sequence"/>
</dbReference>
<comment type="caution">
    <text evidence="1">The sequence shown here is derived from an EMBL/GenBank/DDBJ whole genome shotgun (WGS) entry which is preliminary data.</text>
</comment>
<gene>
    <name evidence="1" type="ORF">E5A73_09200</name>
</gene>
<dbReference type="AlphaFoldDB" id="A0A4V3QZH6"/>
<organism evidence="1 2">
    <name type="scientific">Sphingomonas gei</name>
    <dbReference type="NCBI Taxonomy" id="1395960"/>
    <lineage>
        <taxon>Bacteria</taxon>
        <taxon>Pseudomonadati</taxon>
        <taxon>Pseudomonadota</taxon>
        <taxon>Alphaproteobacteria</taxon>
        <taxon>Sphingomonadales</taxon>
        <taxon>Sphingomonadaceae</taxon>
        <taxon>Sphingomonas</taxon>
    </lineage>
</organism>
<dbReference type="OrthoDB" id="8094857at2"/>